<reference evidence="2" key="1">
    <citation type="submission" date="2022-09" db="EMBL/GenBank/DDBJ databases">
        <title>Intensive care unit water sources are persistently colonized with multi-drug resistant bacteria and are the site of extensive horizontal gene transfer of antibiotic resistance genes.</title>
        <authorList>
            <person name="Diorio-Toth L."/>
        </authorList>
    </citation>
    <scope>NUCLEOTIDE SEQUENCE</scope>
    <source>
        <strain evidence="2">GD03649</strain>
        <strain evidence="1">GD04065</strain>
    </source>
</reference>
<evidence type="ECO:0000313" key="2">
    <source>
        <dbReference type="EMBL" id="MDH2172683.1"/>
    </source>
</evidence>
<dbReference type="EMBL" id="JAOCLH010000016">
    <property type="protein sequence ID" value="MDH2172683.1"/>
    <property type="molecule type" value="Genomic_DNA"/>
</dbReference>
<organism evidence="2 4">
    <name type="scientific">Acinetobacter johnsonii</name>
    <dbReference type="NCBI Taxonomy" id="40214"/>
    <lineage>
        <taxon>Bacteria</taxon>
        <taxon>Pseudomonadati</taxon>
        <taxon>Pseudomonadota</taxon>
        <taxon>Gammaproteobacteria</taxon>
        <taxon>Moraxellales</taxon>
        <taxon>Moraxellaceae</taxon>
        <taxon>Acinetobacter</taxon>
    </lineage>
</organism>
<evidence type="ECO:0000313" key="4">
    <source>
        <dbReference type="Proteomes" id="UP001162261"/>
    </source>
</evidence>
<dbReference type="Proteomes" id="UP001244586">
    <property type="component" value="Chromosome"/>
</dbReference>
<dbReference type="Proteomes" id="UP001157887">
    <property type="component" value="Unassembled WGS sequence"/>
</dbReference>
<gene>
    <name evidence="2" type="ORF">N5J46_09625</name>
    <name evidence="1" type="ORF">N7566_03870</name>
    <name evidence="3" type="ORF">QBJ73_11100</name>
</gene>
<protein>
    <submittedName>
        <fullName evidence="2">Uncharacterized protein</fullName>
    </submittedName>
</protein>
<evidence type="ECO:0000313" key="5">
    <source>
        <dbReference type="Proteomes" id="UP001244586"/>
    </source>
</evidence>
<accession>A0A239RUM1</accession>
<reference evidence="3 5" key="2">
    <citation type="submission" date="2023-04" db="EMBL/GenBank/DDBJ databases">
        <title>Acinetobacter johnsonii isolate AYTCM encoding NDM-1, OXA-58 and PER-1.</title>
        <authorList>
            <person name="Tian C."/>
            <person name="Wang S."/>
            <person name="Fan X."/>
            <person name="Xia D."/>
        </authorList>
    </citation>
    <scope>NUCLEOTIDE SEQUENCE [LARGE SCALE GENOMIC DNA]</scope>
    <source>
        <strain evidence="3 5">AYTCM</strain>
    </source>
</reference>
<name>A0A239RUM1_ACIJO</name>
<dbReference type="Proteomes" id="UP001162261">
    <property type="component" value="Unassembled WGS sequence"/>
</dbReference>
<keyword evidence="5" id="KW-1185">Reference proteome</keyword>
<dbReference type="EMBL" id="JAOECG010000003">
    <property type="protein sequence ID" value="MDG9786142.1"/>
    <property type="molecule type" value="Genomic_DNA"/>
</dbReference>
<proteinExistence type="predicted"/>
<dbReference type="EMBL" id="CP121776">
    <property type="protein sequence ID" value="WMG16964.1"/>
    <property type="molecule type" value="Genomic_DNA"/>
</dbReference>
<dbReference type="RefSeq" id="WP_058952250.1">
    <property type="nucleotide sequence ID" value="NZ_BKWH01000146.1"/>
</dbReference>
<sequence length="80" mass="9101">MMNKIDLKLSRIDGGDDLILKNCIVQSTMITSKDICTPLNEGDCLHNFLSDGIVEKYKIEEVILNKGMHSHYEIYVSKIN</sequence>
<dbReference type="AlphaFoldDB" id="A0A239RUM1"/>
<evidence type="ECO:0000313" key="3">
    <source>
        <dbReference type="EMBL" id="WMG16964.1"/>
    </source>
</evidence>
<evidence type="ECO:0000313" key="1">
    <source>
        <dbReference type="EMBL" id="MDG9786142.1"/>
    </source>
</evidence>